<dbReference type="EMBL" id="JABRWO010000021">
    <property type="protein sequence ID" value="MBA2117832.1"/>
    <property type="molecule type" value="Genomic_DNA"/>
</dbReference>
<evidence type="ECO:0008006" key="3">
    <source>
        <dbReference type="Google" id="ProtNLM"/>
    </source>
</evidence>
<evidence type="ECO:0000313" key="1">
    <source>
        <dbReference type="EMBL" id="MBA2117832.1"/>
    </source>
</evidence>
<dbReference type="AlphaFoldDB" id="A0A7V9A9V3"/>
<protein>
    <recommendedName>
        <fullName evidence="3">Lipoprotein</fullName>
    </recommendedName>
</protein>
<gene>
    <name evidence="1" type="ORF">HOV93_50380</name>
</gene>
<dbReference type="PROSITE" id="PS51257">
    <property type="entry name" value="PROKAR_LIPOPROTEIN"/>
    <property type="match status" value="1"/>
</dbReference>
<accession>A0A7V9A9V3</accession>
<keyword evidence="2" id="KW-1185">Reference proteome</keyword>
<name>A0A7V9A9V3_9BACT</name>
<comment type="caution">
    <text evidence="1">The sequence shown here is derived from an EMBL/GenBank/DDBJ whole genome shotgun (WGS) entry which is preliminary data.</text>
</comment>
<dbReference type="RefSeq" id="WP_207399197.1">
    <property type="nucleotide sequence ID" value="NZ_JABRWO010000021.1"/>
</dbReference>
<proteinExistence type="predicted"/>
<reference evidence="1 2" key="1">
    <citation type="submission" date="2020-05" db="EMBL/GenBank/DDBJ databases">
        <title>Bremerella alba sp. nov., a novel planctomycete isolated from the surface of the macroalga Fucus spiralis.</title>
        <authorList>
            <person name="Godinho O."/>
            <person name="Botelho R."/>
            <person name="Albuquerque L."/>
            <person name="Wiegand S."/>
            <person name="Da Costa M.S."/>
            <person name="Lobo-Da-Cunha A."/>
            <person name="Jogler C."/>
            <person name="Lage O.M."/>
        </authorList>
    </citation>
    <scope>NUCLEOTIDE SEQUENCE [LARGE SCALE GENOMIC DNA]</scope>
    <source>
        <strain evidence="1 2">FF15</strain>
    </source>
</reference>
<evidence type="ECO:0000313" key="2">
    <source>
        <dbReference type="Proteomes" id="UP000551616"/>
    </source>
</evidence>
<organism evidence="1 2">
    <name type="scientific">Bremerella alba</name>
    <dbReference type="NCBI Taxonomy" id="980252"/>
    <lineage>
        <taxon>Bacteria</taxon>
        <taxon>Pseudomonadati</taxon>
        <taxon>Planctomycetota</taxon>
        <taxon>Planctomycetia</taxon>
        <taxon>Pirellulales</taxon>
        <taxon>Pirellulaceae</taxon>
        <taxon>Bremerella</taxon>
    </lineage>
</organism>
<dbReference type="Proteomes" id="UP000551616">
    <property type="component" value="Unassembled WGS sequence"/>
</dbReference>
<sequence>MKSLYFFAVFAAWCFVSGCGSDSGLVTYTVSGFVTFQGEPVGKGSVLLLPKSEELHMTSGNFHNGSYSLEAEAGEYLVQITGVRAIPGKFTKDSDGNDVPVLEQYIPKTFNSNSELTIQVGPDATGSFDFDL</sequence>